<accession>A0A8X6L1T6</accession>
<dbReference type="OrthoDB" id="10510624at2759"/>
<dbReference type="AlphaFoldDB" id="A0A8X6L1T6"/>
<name>A0A8X6L1T6_TRICU</name>
<comment type="caution">
    <text evidence="2">The sequence shown here is derived from an EMBL/GenBank/DDBJ whole genome shotgun (WGS) entry which is preliminary data.</text>
</comment>
<sequence length="247" mass="26984">MNPLSVSVAVCILLIGLTSALPNVLSSALEKKPDTTLPEQTMMGQNLKDLTLKSVLINFICVPEMRNAARKTTENGTAAPRLLSPSQEIAVISWDSSGPVARLLFPNATGGDAGGRKALTDFVFMISNILFNNECIKCISSCMHFAYWTYFSIAECLVFSVGEKAGHHAPRANNDGSKLKDLDIEICPTSFICVLEQLNAVKKTTENGTAVQSCCSHCRRLLSSIGIHLDLLHVSVPKCHWWGCWWT</sequence>
<evidence type="ECO:0000313" key="3">
    <source>
        <dbReference type="Proteomes" id="UP000887116"/>
    </source>
</evidence>
<dbReference type="Proteomes" id="UP000887116">
    <property type="component" value="Unassembled WGS sequence"/>
</dbReference>
<organism evidence="2 3">
    <name type="scientific">Trichonephila clavata</name>
    <name type="common">Joro spider</name>
    <name type="synonym">Nephila clavata</name>
    <dbReference type="NCBI Taxonomy" id="2740835"/>
    <lineage>
        <taxon>Eukaryota</taxon>
        <taxon>Metazoa</taxon>
        <taxon>Ecdysozoa</taxon>
        <taxon>Arthropoda</taxon>
        <taxon>Chelicerata</taxon>
        <taxon>Arachnida</taxon>
        <taxon>Araneae</taxon>
        <taxon>Araneomorphae</taxon>
        <taxon>Entelegynae</taxon>
        <taxon>Araneoidea</taxon>
        <taxon>Nephilidae</taxon>
        <taxon>Trichonephila</taxon>
    </lineage>
</organism>
<keyword evidence="1" id="KW-0732">Signal</keyword>
<dbReference type="EMBL" id="BMAO01014013">
    <property type="protein sequence ID" value="GFQ92326.1"/>
    <property type="molecule type" value="Genomic_DNA"/>
</dbReference>
<evidence type="ECO:0000256" key="1">
    <source>
        <dbReference type="SAM" id="SignalP"/>
    </source>
</evidence>
<feature type="chain" id="PRO_5036482158" evidence="1">
    <location>
        <begin position="21"/>
        <end position="247"/>
    </location>
</feature>
<keyword evidence="3" id="KW-1185">Reference proteome</keyword>
<gene>
    <name evidence="2" type="ORF">TNCT_104842</name>
</gene>
<reference evidence="2" key="1">
    <citation type="submission" date="2020-07" db="EMBL/GenBank/DDBJ databases">
        <title>Multicomponent nature underlies the extraordinary mechanical properties of spider dragline silk.</title>
        <authorList>
            <person name="Kono N."/>
            <person name="Nakamura H."/>
            <person name="Mori M."/>
            <person name="Yoshida Y."/>
            <person name="Ohtoshi R."/>
            <person name="Malay A.D."/>
            <person name="Moran D.A.P."/>
            <person name="Tomita M."/>
            <person name="Numata K."/>
            <person name="Arakawa K."/>
        </authorList>
    </citation>
    <scope>NUCLEOTIDE SEQUENCE</scope>
</reference>
<protein>
    <submittedName>
        <fullName evidence="2">Uncharacterized protein</fullName>
    </submittedName>
</protein>
<feature type="signal peptide" evidence="1">
    <location>
        <begin position="1"/>
        <end position="20"/>
    </location>
</feature>
<evidence type="ECO:0000313" key="2">
    <source>
        <dbReference type="EMBL" id="GFQ92326.1"/>
    </source>
</evidence>
<proteinExistence type="predicted"/>